<proteinExistence type="predicted"/>
<dbReference type="EMBL" id="JRES01000960">
    <property type="protein sequence ID" value="KNC26719.1"/>
    <property type="molecule type" value="Genomic_DNA"/>
</dbReference>
<feature type="non-terminal residue" evidence="2">
    <location>
        <position position="220"/>
    </location>
</feature>
<gene>
    <name evidence="2" type="ORF">FF38_11375</name>
</gene>
<reference evidence="2 3" key="1">
    <citation type="journal article" date="2015" name="Nat. Commun.">
        <title>Lucilia cuprina genome unlocks parasitic fly biology to underpin future interventions.</title>
        <authorList>
            <person name="Anstead C.A."/>
            <person name="Korhonen P.K."/>
            <person name="Young N.D."/>
            <person name="Hall R.S."/>
            <person name="Jex A.R."/>
            <person name="Murali S.C."/>
            <person name="Hughes D.S."/>
            <person name="Lee S.F."/>
            <person name="Perry T."/>
            <person name="Stroehlein A.J."/>
            <person name="Ansell B.R."/>
            <person name="Breugelmans B."/>
            <person name="Hofmann A."/>
            <person name="Qu J."/>
            <person name="Dugan S."/>
            <person name="Lee S.L."/>
            <person name="Chao H."/>
            <person name="Dinh H."/>
            <person name="Han Y."/>
            <person name="Doddapaneni H.V."/>
            <person name="Worley K.C."/>
            <person name="Muzny D.M."/>
            <person name="Ioannidis P."/>
            <person name="Waterhouse R.M."/>
            <person name="Zdobnov E.M."/>
            <person name="James P.J."/>
            <person name="Bagnall N.H."/>
            <person name="Kotze A.C."/>
            <person name="Gibbs R.A."/>
            <person name="Richards S."/>
            <person name="Batterham P."/>
            <person name="Gasser R.B."/>
        </authorList>
    </citation>
    <scope>NUCLEOTIDE SEQUENCE [LARGE SCALE GENOMIC DNA]</scope>
    <source>
        <strain evidence="2 3">LS</strain>
        <tissue evidence="2">Full body</tissue>
    </source>
</reference>
<keyword evidence="1" id="KW-1133">Transmembrane helix</keyword>
<evidence type="ECO:0000313" key="2">
    <source>
        <dbReference type="EMBL" id="KNC26719.1"/>
    </source>
</evidence>
<comment type="caution">
    <text evidence="2">The sequence shown here is derived from an EMBL/GenBank/DDBJ whole genome shotgun (WGS) entry which is preliminary data.</text>
</comment>
<dbReference type="Proteomes" id="UP000037069">
    <property type="component" value="Unassembled WGS sequence"/>
</dbReference>
<evidence type="ECO:0000256" key="1">
    <source>
        <dbReference type="SAM" id="Phobius"/>
    </source>
</evidence>
<dbReference type="OrthoDB" id="8186940at2759"/>
<dbReference type="OMA" id="NGHECML"/>
<protein>
    <submittedName>
        <fullName evidence="2">Uncharacterized protein</fullName>
    </submittedName>
</protein>
<dbReference type="InterPro" id="IPR006631">
    <property type="entry name" value="DM4_12"/>
</dbReference>
<keyword evidence="1" id="KW-0472">Membrane</keyword>
<accession>A0A0L0C5L4</accession>
<feature type="transmembrane region" description="Helical" evidence="1">
    <location>
        <begin position="6"/>
        <end position="23"/>
    </location>
</feature>
<name>A0A0L0C5L4_LUCCU</name>
<dbReference type="AlphaFoldDB" id="A0A0L0C5L4"/>
<dbReference type="PANTHER" id="PTHR21398">
    <property type="entry name" value="AGAP007094-PA"/>
    <property type="match status" value="1"/>
</dbReference>
<keyword evidence="3" id="KW-1185">Reference proteome</keyword>
<dbReference type="SMART" id="SM00718">
    <property type="entry name" value="DM4_12"/>
    <property type="match status" value="1"/>
</dbReference>
<sequence length="220" mass="25549">MKTTIVAQTIIIVFFCIVNYKVICTSKLLRNKRFLIFPRQAPTRHQFIGGIGIPVDLTYESLTIGYVLKAEFWLPFNETVFRENPYFPEYKNDKLYNNVKIQQDPNFVNARSFKREVKKSKLRWDIYDIIIHRLNGLGYKGQECLLRAICEANALQFMRHFDVYGELLHIFFSPSTSSDFKSAESQNFLQAEKLGRAGDSCSAYDCNLSILDIFSKVLKV</sequence>
<organism evidence="2 3">
    <name type="scientific">Lucilia cuprina</name>
    <name type="common">Green bottle fly</name>
    <name type="synonym">Australian sheep blowfly</name>
    <dbReference type="NCBI Taxonomy" id="7375"/>
    <lineage>
        <taxon>Eukaryota</taxon>
        <taxon>Metazoa</taxon>
        <taxon>Ecdysozoa</taxon>
        <taxon>Arthropoda</taxon>
        <taxon>Hexapoda</taxon>
        <taxon>Insecta</taxon>
        <taxon>Pterygota</taxon>
        <taxon>Neoptera</taxon>
        <taxon>Endopterygota</taxon>
        <taxon>Diptera</taxon>
        <taxon>Brachycera</taxon>
        <taxon>Muscomorpha</taxon>
        <taxon>Oestroidea</taxon>
        <taxon>Calliphoridae</taxon>
        <taxon>Luciliinae</taxon>
        <taxon>Lucilia</taxon>
    </lineage>
</organism>
<dbReference type="Pfam" id="PF07841">
    <property type="entry name" value="DM4_12"/>
    <property type="match status" value="1"/>
</dbReference>
<evidence type="ECO:0000313" key="3">
    <source>
        <dbReference type="Proteomes" id="UP000037069"/>
    </source>
</evidence>
<keyword evidence="1" id="KW-0812">Transmembrane</keyword>
<dbReference type="PANTHER" id="PTHR21398:SF21">
    <property type="entry name" value="AGAP004005-PA"/>
    <property type="match status" value="1"/>
</dbReference>